<feature type="domain" description="Helicase ATP-binding" evidence="6">
    <location>
        <begin position="62"/>
        <end position="228"/>
    </location>
</feature>
<dbReference type="AlphaFoldDB" id="A0A1F7F4C4"/>
<feature type="coiled-coil region" evidence="5">
    <location>
        <begin position="871"/>
        <end position="905"/>
    </location>
</feature>
<protein>
    <submittedName>
        <fullName evidence="8">DEAD/DEAH box helicase</fullName>
    </submittedName>
</protein>
<dbReference type="GO" id="GO:0004386">
    <property type="term" value="F:helicase activity"/>
    <property type="evidence" value="ECO:0007669"/>
    <property type="project" value="UniProtKB-KW"/>
</dbReference>
<evidence type="ECO:0000256" key="4">
    <source>
        <dbReference type="ARBA" id="ARBA00022840"/>
    </source>
</evidence>
<dbReference type="PANTHER" id="PTHR10799">
    <property type="entry name" value="SNF2/RAD54 HELICASE FAMILY"/>
    <property type="match status" value="1"/>
</dbReference>
<organism evidence="8 9">
    <name type="scientific">Candidatus Raymondbacteria bacterium RIFOXYD12_FULL_49_13</name>
    <dbReference type="NCBI Taxonomy" id="1817890"/>
    <lineage>
        <taxon>Bacteria</taxon>
        <taxon>Raymondiibacteriota</taxon>
    </lineage>
</organism>
<dbReference type="InterPro" id="IPR014001">
    <property type="entry name" value="Helicase_ATP-bd"/>
</dbReference>
<comment type="caution">
    <text evidence="8">The sequence shown here is derived from an EMBL/GenBank/DDBJ whole genome shotgun (WGS) entry which is preliminary data.</text>
</comment>
<dbReference type="PROSITE" id="PS51194">
    <property type="entry name" value="HELICASE_CTER"/>
    <property type="match status" value="1"/>
</dbReference>
<keyword evidence="4" id="KW-0067">ATP-binding</keyword>
<evidence type="ECO:0000313" key="8">
    <source>
        <dbReference type="EMBL" id="OGK01423.1"/>
    </source>
</evidence>
<evidence type="ECO:0000256" key="1">
    <source>
        <dbReference type="ARBA" id="ARBA00022741"/>
    </source>
</evidence>
<evidence type="ECO:0000313" key="9">
    <source>
        <dbReference type="Proteomes" id="UP000179243"/>
    </source>
</evidence>
<dbReference type="Gene3D" id="3.40.50.10810">
    <property type="entry name" value="Tandem AAA-ATPase domain"/>
    <property type="match status" value="1"/>
</dbReference>
<dbReference type="Proteomes" id="UP000179243">
    <property type="component" value="Unassembled WGS sequence"/>
</dbReference>
<accession>A0A1F7F4C4</accession>
<dbReference type="Pfam" id="PF00271">
    <property type="entry name" value="Helicase_C"/>
    <property type="match status" value="1"/>
</dbReference>
<dbReference type="SMART" id="SM00487">
    <property type="entry name" value="DEXDc"/>
    <property type="match status" value="1"/>
</dbReference>
<dbReference type="InterPro" id="IPR027417">
    <property type="entry name" value="P-loop_NTPase"/>
</dbReference>
<dbReference type="Pfam" id="PF00176">
    <property type="entry name" value="SNF2-rel_dom"/>
    <property type="match status" value="1"/>
</dbReference>
<dbReference type="GO" id="GO:0016787">
    <property type="term" value="F:hydrolase activity"/>
    <property type="evidence" value="ECO:0007669"/>
    <property type="project" value="UniProtKB-KW"/>
</dbReference>
<keyword evidence="3 8" id="KW-0347">Helicase</keyword>
<evidence type="ECO:0000256" key="5">
    <source>
        <dbReference type="SAM" id="Coils"/>
    </source>
</evidence>
<dbReference type="InterPro" id="IPR038718">
    <property type="entry name" value="SNF2-like_sf"/>
</dbReference>
<proteinExistence type="predicted"/>
<dbReference type="InterPro" id="IPR001650">
    <property type="entry name" value="Helicase_C-like"/>
</dbReference>
<keyword evidence="1" id="KW-0547">Nucleotide-binding</keyword>
<dbReference type="InterPro" id="IPR000330">
    <property type="entry name" value="SNF2_N"/>
</dbReference>
<dbReference type="EMBL" id="MFYX01000126">
    <property type="protein sequence ID" value="OGK01423.1"/>
    <property type="molecule type" value="Genomic_DNA"/>
</dbReference>
<dbReference type="InterPro" id="IPR049730">
    <property type="entry name" value="SNF2/RAD54-like_C"/>
</dbReference>
<evidence type="ECO:0000256" key="2">
    <source>
        <dbReference type="ARBA" id="ARBA00022801"/>
    </source>
</evidence>
<dbReference type="Gene3D" id="3.40.50.300">
    <property type="entry name" value="P-loop containing nucleotide triphosphate hydrolases"/>
    <property type="match status" value="1"/>
</dbReference>
<dbReference type="SUPFAM" id="SSF52540">
    <property type="entry name" value="P-loop containing nucleoside triphosphate hydrolases"/>
    <property type="match status" value="2"/>
</dbReference>
<gene>
    <name evidence="8" type="ORF">A2519_14760</name>
</gene>
<dbReference type="CDD" id="cd18011">
    <property type="entry name" value="DEXDc_RapA"/>
    <property type="match status" value="1"/>
</dbReference>
<keyword evidence="2" id="KW-0378">Hydrolase</keyword>
<sequence>MHFIYQRITFLGNPLVTSYHSKFIAYDLTRRLPLDSAERLAGAVVDAQVDPNPHQIDAALFAFSTPLSRGAILADEVGLGKTIEAGLVISQRWAENRRKLLVITPSNLRKQWHQELTEKFFLPCRILETKAYNEDIKQKKFRPFLSQQVVICSYQFARAKAADVHAIQWDLVVIDEAHRLRNVYKPSNIIANTLKGALEHAPKLLLTATPLQNSLLELFGLVSFVDEHTFGDLTSFKEQFLNLEPGAIFRMLQARLRPICHRTLRRQVLPYIKYTKRYPILEHFTPSDSEDQLYNLVSEYLGRPNLYALPSSQRGLITLVLRKLLASSSFAIAGALQAMITRLQDKIEAQLPPAPLADELEKEYEALDSMADEAGEEEAPEPLSDADIEAIKCEIEDLERFRNLAVSIERNAKGDALLKALGIAFAKAEELGAPKKAIIFTESRRTQDYLLRVLADSPWKDGIVLFNGSNTDVRSKAIYAEWFERNKDTDRITGSKTADMRSALVDYFRDQGRIMIATEAGAEGINLQFCALVVNYDLPWNPQRIEQRIGRCHRYGQMHDVVVVNFLNSKNEADQHVFRLLAEKFRIFEGVFGASDEILGAIESGVDFERRIAAIYQECRRSEDIQQAFEVLQRDLEAEISDAMTNTRQKLLEHFDDEVRDKLKIRDEETKAYIKKYEQLLMDLTRFELAEKAEFQGKFSFRLQECPFPDMEQTIPLGLYELPRRSGDAHLYRMTHPLAMAIFQQARERVLPTVEITLKIDEHVGKISILDPIRGSSGWLSLSLFSVGSLDQQEDHLIFSTVADNGAVLDEEIARKLLSLPGHAGNNPIVPPDPQLLDTLSQKRRETIQGDISKRNGALFEAEAMKLDGWAEDLKLGLEREIKEIDRQIREIRRTTNMVQTLEEKVAGHKKIKVLESIRSQKRKTLFEAQDAVDQRRQEMIDNIEKKLNQTLKTESIFTIKWKLE</sequence>
<dbReference type="InterPro" id="IPR057342">
    <property type="entry name" value="DEXDc_RapA"/>
</dbReference>
<dbReference type="SMART" id="SM00490">
    <property type="entry name" value="HELICc"/>
    <property type="match status" value="1"/>
</dbReference>
<dbReference type="CDD" id="cd18793">
    <property type="entry name" value="SF2_C_SNF"/>
    <property type="match status" value="1"/>
</dbReference>
<dbReference type="PROSITE" id="PS51192">
    <property type="entry name" value="HELICASE_ATP_BIND_1"/>
    <property type="match status" value="1"/>
</dbReference>
<evidence type="ECO:0000256" key="3">
    <source>
        <dbReference type="ARBA" id="ARBA00022806"/>
    </source>
</evidence>
<reference evidence="8 9" key="1">
    <citation type="journal article" date="2016" name="Nat. Commun.">
        <title>Thousands of microbial genomes shed light on interconnected biogeochemical processes in an aquifer system.</title>
        <authorList>
            <person name="Anantharaman K."/>
            <person name="Brown C.T."/>
            <person name="Hug L.A."/>
            <person name="Sharon I."/>
            <person name="Castelle C.J."/>
            <person name="Probst A.J."/>
            <person name="Thomas B.C."/>
            <person name="Singh A."/>
            <person name="Wilkins M.J."/>
            <person name="Karaoz U."/>
            <person name="Brodie E.L."/>
            <person name="Williams K.H."/>
            <person name="Hubbard S.S."/>
            <person name="Banfield J.F."/>
        </authorList>
    </citation>
    <scope>NUCLEOTIDE SEQUENCE [LARGE SCALE GENOMIC DNA]</scope>
</reference>
<keyword evidence="5" id="KW-0175">Coiled coil</keyword>
<feature type="domain" description="Helicase C-terminal" evidence="7">
    <location>
        <begin position="417"/>
        <end position="599"/>
    </location>
</feature>
<dbReference type="GO" id="GO:0005524">
    <property type="term" value="F:ATP binding"/>
    <property type="evidence" value="ECO:0007669"/>
    <property type="project" value="UniProtKB-KW"/>
</dbReference>
<evidence type="ECO:0000259" key="6">
    <source>
        <dbReference type="PROSITE" id="PS51192"/>
    </source>
</evidence>
<evidence type="ECO:0000259" key="7">
    <source>
        <dbReference type="PROSITE" id="PS51194"/>
    </source>
</evidence>
<name>A0A1F7F4C4_UNCRA</name>